<reference evidence="1" key="1">
    <citation type="submission" date="2025-08" db="UniProtKB">
        <authorList>
            <consortium name="Ensembl"/>
        </authorList>
    </citation>
    <scope>IDENTIFICATION</scope>
</reference>
<reference evidence="1" key="2">
    <citation type="submission" date="2025-09" db="UniProtKB">
        <authorList>
            <consortium name="Ensembl"/>
        </authorList>
    </citation>
    <scope>IDENTIFICATION</scope>
</reference>
<dbReference type="Proteomes" id="UP000694416">
    <property type="component" value="Unplaced"/>
</dbReference>
<protein>
    <submittedName>
        <fullName evidence="1">Uncharacterized protein</fullName>
    </submittedName>
</protein>
<name>A0A8C9HK38_9PRIM</name>
<dbReference type="AlphaFoldDB" id="A0A8C9HK38"/>
<evidence type="ECO:0000313" key="1">
    <source>
        <dbReference type="Ensembl" id="ENSPTEP00000022694.1"/>
    </source>
</evidence>
<accession>A0A8C9HK38</accession>
<dbReference type="InterPro" id="IPR009069">
    <property type="entry name" value="Cys_alpha_HP_mot_SF"/>
</dbReference>
<dbReference type="SUPFAM" id="SSF47072">
    <property type="entry name" value="Cysteine alpha-hairpin motif"/>
    <property type="match status" value="1"/>
</dbReference>
<dbReference type="Ensembl" id="ENSPTET00000032573.1">
    <property type="protein sequence ID" value="ENSPTEP00000022694.1"/>
    <property type="gene ID" value="ENSPTEG00000023582.1"/>
</dbReference>
<keyword evidence="2" id="KW-1185">Reference proteome</keyword>
<evidence type="ECO:0000313" key="2">
    <source>
        <dbReference type="Proteomes" id="UP000694416"/>
    </source>
</evidence>
<sequence length="68" mass="7719">MPVLMQRLRDPNINPCLKESDASTRGMDENDHDRETCSIYLFIYWWSCCGVQAGLKLLDSRDPPASAS</sequence>
<proteinExistence type="predicted"/>
<organism evidence="1 2">
    <name type="scientific">Piliocolobus tephrosceles</name>
    <name type="common">Ugandan red Colobus</name>
    <dbReference type="NCBI Taxonomy" id="591936"/>
    <lineage>
        <taxon>Eukaryota</taxon>
        <taxon>Metazoa</taxon>
        <taxon>Chordata</taxon>
        <taxon>Craniata</taxon>
        <taxon>Vertebrata</taxon>
        <taxon>Euteleostomi</taxon>
        <taxon>Mammalia</taxon>
        <taxon>Eutheria</taxon>
        <taxon>Euarchontoglires</taxon>
        <taxon>Primates</taxon>
        <taxon>Haplorrhini</taxon>
        <taxon>Catarrhini</taxon>
        <taxon>Cercopithecidae</taxon>
        <taxon>Colobinae</taxon>
        <taxon>Piliocolobus</taxon>
    </lineage>
</organism>